<evidence type="ECO:0000256" key="1">
    <source>
        <dbReference type="SAM" id="MobiDB-lite"/>
    </source>
</evidence>
<sequence length="27" mass="3173">MPRPNLKWRMPQPQSLKSPTLLLQSPK</sequence>
<feature type="compositionally biased region" description="Polar residues" evidence="1">
    <location>
        <begin position="12"/>
        <end position="27"/>
    </location>
</feature>
<evidence type="ECO:0000313" key="2">
    <source>
        <dbReference type="EMBL" id="AEW46912.1"/>
    </source>
</evidence>
<feature type="region of interest" description="Disordered" evidence="1">
    <location>
        <begin position="1"/>
        <end position="27"/>
    </location>
</feature>
<proteinExistence type="evidence at transcript level"/>
<protein>
    <submittedName>
        <fullName evidence="2">Seminal fluid protein CSSFP064</fullName>
    </submittedName>
</protein>
<name>G9F9L4_CHISP</name>
<reference evidence="2" key="1">
    <citation type="submission" date="2011-05" db="EMBL/GenBank/DDBJ databases">
        <title>Identification of the putative seminal fluid protein genes in rice striped stem borer, Chilo suppressalis Walker (Lepidoptera Pyralidae).</title>
        <authorList>
            <person name="Wan P."/>
            <person name="Ge Z."/>
            <person name="Li G."/>
        </authorList>
    </citation>
    <scope>NUCLEOTIDE SEQUENCE</scope>
</reference>
<dbReference type="EMBL" id="JN033759">
    <property type="protein sequence ID" value="AEW46912.1"/>
    <property type="molecule type" value="mRNA"/>
</dbReference>
<dbReference type="AlphaFoldDB" id="G9F9L4"/>
<organism evidence="2">
    <name type="scientific">Chilo suppressalis</name>
    <name type="common">Asiatic rice borer moth</name>
    <dbReference type="NCBI Taxonomy" id="168631"/>
    <lineage>
        <taxon>Eukaryota</taxon>
        <taxon>Metazoa</taxon>
        <taxon>Ecdysozoa</taxon>
        <taxon>Arthropoda</taxon>
        <taxon>Hexapoda</taxon>
        <taxon>Insecta</taxon>
        <taxon>Pterygota</taxon>
        <taxon>Neoptera</taxon>
        <taxon>Endopterygota</taxon>
        <taxon>Lepidoptera</taxon>
        <taxon>Glossata</taxon>
        <taxon>Ditrysia</taxon>
        <taxon>Pyraloidea</taxon>
        <taxon>Crambidae</taxon>
        <taxon>Crambinae</taxon>
        <taxon>Chilo</taxon>
    </lineage>
</organism>
<accession>G9F9L4</accession>